<dbReference type="Gene3D" id="1.10.287.3510">
    <property type="match status" value="1"/>
</dbReference>
<keyword evidence="2 5" id="KW-0812">Transmembrane</keyword>
<sequence length="94" mass="9856">METSLLYSLAIAVLASSGLYMITRYSSFLRVLVGLELVAAASLASLVLWGGSLGFFVFMLVVETGAVALAAALALSASRRRGAQSVDELDELRG</sequence>
<reference evidence="6 7" key="1">
    <citation type="submission" date="2023-09" db="EMBL/GenBank/DDBJ databases">
        <title>Pyrofollis japonicus gen. nov. sp. nov., a novel member of the family Pyrodictiaceae isolated from the Iheya North hydrothermal field.</title>
        <authorList>
            <person name="Miyazaki U."/>
            <person name="Sanari M."/>
            <person name="Tame A."/>
            <person name="Kitajima M."/>
            <person name="Okamoto A."/>
            <person name="Sawayama S."/>
            <person name="Miyazaki J."/>
            <person name="Takai K."/>
            <person name="Nakagawa S."/>
        </authorList>
    </citation>
    <scope>NUCLEOTIDE SEQUENCE [LARGE SCALE GENOMIC DNA]</scope>
    <source>
        <strain evidence="6 7">AV2</strain>
    </source>
</reference>
<comment type="subcellular location">
    <subcellularLocation>
        <location evidence="1">Membrane</location>
        <topology evidence="1">Multi-pass membrane protein</topology>
    </subcellularLocation>
</comment>
<evidence type="ECO:0000256" key="3">
    <source>
        <dbReference type="ARBA" id="ARBA00022989"/>
    </source>
</evidence>
<evidence type="ECO:0000256" key="4">
    <source>
        <dbReference type="ARBA" id="ARBA00023136"/>
    </source>
</evidence>
<evidence type="ECO:0000256" key="2">
    <source>
        <dbReference type="ARBA" id="ARBA00022692"/>
    </source>
</evidence>
<feature type="transmembrane region" description="Helical" evidence="5">
    <location>
        <begin position="29"/>
        <end position="49"/>
    </location>
</feature>
<dbReference type="Pfam" id="PF00420">
    <property type="entry name" value="Oxidored_q2"/>
    <property type="match status" value="1"/>
</dbReference>
<evidence type="ECO:0000313" key="6">
    <source>
        <dbReference type="EMBL" id="BES81956.1"/>
    </source>
</evidence>
<keyword evidence="7" id="KW-1185">Reference proteome</keyword>
<feature type="transmembrane region" description="Helical" evidence="5">
    <location>
        <begin position="6"/>
        <end position="22"/>
    </location>
</feature>
<evidence type="ECO:0000256" key="1">
    <source>
        <dbReference type="ARBA" id="ARBA00004141"/>
    </source>
</evidence>
<accession>A0ABN6ZNX1</accession>
<evidence type="ECO:0000313" key="7">
    <source>
        <dbReference type="Proteomes" id="UP001341135"/>
    </source>
</evidence>
<proteinExistence type="predicted"/>
<name>A0ABN6ZNX1_9CREN</name>
<dbReference type="RefSeq" id="WP_338248809.1">
    <property type="nucleotide sequence ID" value="NZ_AP028907.1"/>
</dbReference>
<gene>
    <name evidence="6" type="ORF">PABY_15230</name>
</gene>
<keyword evidence="4 5" id="KW-0472">Membrane</keyword>
<dbReference type="InterPro" id="IPR039428">
    <property type="entry name" value="NUOK/Mnh_C1-like"/>
</dbReference>
<protein>
    <submittedName>
        <fullName evidence="6">Uncharacterized protein</fullName>
    </submittedName>
</protein>
<organism evidence="6 7">
    <name type="scientific">Pyrodictium abyssi</name>
    <dbReference type="NCBI Taxonomy" id="54256"/>
    <lineage>
        <taxon>Archaea</taxon>
        <taxon>Thermoproteota</taxon>
        <taxon>Thermoprotei</taxon>
        <taxon>Desulfurococcales</taxon>
        <taxon>Pyrodictiaceae</taxon>
        <taxon>Pyrodictium</taxon>
    </lineage>
</organism>
<dbReference type="EMBL" id="AP028907">
    <property type="protein sequence ID" value="BES81956.1"/>
    <property type="molecule type" value="Genomic_DNA"/>
</dbReference>
<dbReference type="GeneID" id="89289533"/>
<dbReference type="Proteomes" id="UP001341135">
    <property type="component" value="Chromosome"/>
</dbReference>
<keyword evidence="3 5" id="KW-1133">Transmembrane helix</keyword>
<feature type="transmembrane region" description="Helical" evidence="5">
    <location>
        <begin position="55"/>
        <end position="75"/>
    </location>
</feature>
<evidence type="ECO:0000256" key="5">
    <source>
        <dbReference type="SAM" id="Phobius"/>
    </source>
</evidence>